<protein>
    <submittedName>
        <fullName evidence="2">RteC protein</fullName>
    </submittedName>
</protein>
<name>A0A495IZS5_9SPHI</name>
<dbReference type="Proteomes" id="UP000268007">
    <property type="component" value="Unassembled WGS sequence"/>
</dbReference>
<reference evidence="2 3" key="1">
    <citation type="submission" date="2018-10" db="EMBL/GenBank/DDBJ databases">
        <title>Genomic Encyclopedia of Archaeal and Bacterial Type Strains, Phase II (KMG-II): from individual species to whole genera.</title>
        <authorList>
            <person name="Goeker M."/>
        </authorList>
    </citation>
    <scope>NUCLEOTIDE SEQUENCE [LARGE SCALE GENOMIC DNA]</scope>
    <source>
        <strain evidence="2 3">DSM 18602</strain>
    </source>
</reference>
<dbReference type="AlphaFoldDB" id="A0A495IZS5"/>
<accession>A0A495IZS5</accession>
<dbReference type="OrthoDB" id="790983at2"/>
<comment type="caution">
    <text evidence="2">The sequence shown here is derived from an EMBL/GenBank/DDBJ whole genome shotgun (WGS) entry which is preliminary data.</text>
</comment>
<feature type="region of interest" description="Disordered" evidence="1">
    <location>
        <begin position="281"/>
        <end position="320"/>
    </location>
</feature>
<dbReference type="InterPro" id="IPR018534">
    <property type="entry name" value="Tet_reg_excision_RteC"/>
</dbReference>
<evidence type="ECO:0000313" key="3">
    <source>
        <dbReference type="Proteomes" id="UP000268007"/>
    </source>
</evidence>
<keyword evidence="3" id="KW-1185">Reference proteome</keyword>
<gene>
    <name evidence="2" type="ORF">BDD43_2042</name>
</gene>
<proteinExistence type="predicted"/>
<dbReference type="EMBL" id="RBKU01000001">
    <property type="protein sequence ID" value="RKR81881.1"/>
    <property type="molecule type" value="Genomic_DNA"/>
</dbReference>
<evidence type="ECO:0000313" key="2">
    <source>
        <dbReference type="EMBL" id="RKR81881.1"/>
    </source>
</evidence>
<dbReference type="Pfam" id="PF09357">
    <property type="entry name" value="RteC"/>
    <property type="match status" value="1"/>
</dbReference>
<evidence type="ECO:0000256" key="1">
    <source>
        <dbReference type="SAM" id="MobiDB-lite"/>
    </source>
</evidence>
<sequence>MLFDVCERELRVMEDALVKINAHFNAPLDRVTPALAVIRKSLDFLRGHLVEHPLASVEEQVLYAKVLLPKFYAWYIYHQEWYAIWSAVPVAVPKKVRAFWLDELRVVNRFPSRYALQHAYYRLSDTSLDELLFVPGVAEPGNRLVPEIPEFDAMFPTPCSYLFAKFRAFGLLSASMMEAMAGTPPMVHAPASSRKRTREMRWTGDAINLVELGFGIYDTKQLNEGNASLAEIFEWMEEVLHVRIGRPARRFEELEGRKKISPTDFLDRMRHGINLRIDKKNTYDPEAEEAKRRRKEKRAQLAAKIKKARGGDDGKLSTDN</sequence>
<feature type="compositionally biased region" description="Basic and acidic residues" evidence="1">
    <location>
        <begin position="281"/>
        <end position="291"/>
    </location>
</feature>
<feature type="compositionally biased region" description="Basic and acidic residues" evidence="1">
    <location>
        <begin position="309"/>
        <end position="320"/>
    </location>
</feature>
<organism evidence="2 3">
    <name type="scientific">Mucilaginibacter gracilis</name>
    <dbReference type="NCBI Taxonomy" id="423350"/>
    <lineage>
        <taxon>Bacteria</taxon>
        <taxon>Pseudomonadati</taxon>
        <taxon>Bacteroidota</taxon>
        <taxon>Sphingobacteriia</taxon>
        <taxon>Sphingobacteriales</taxon>
        <taxon>Sphingobacteriaceae</taxon>
        <taxon>Mucilaginibacter</taxon>
    </lineage>
</organism>